<feature type="domain" description="TauD/TfdA-like" evidence="3">
    <location>
        <begin position="83"/>
        <end position="342"/>
    </location>
</feature>
<evidence type="ECO:0000256" key="1">
    <source>
        <dbReference type="ARBA" id="ARBA00023002"/>
    </source>
</evidence>
<evidence type="ECO:0000259" key="3">
    <source>
        <dbReference type="Pfam" id="PF02668"/>
    </source>
</evidence>
<evidence type="ECO:0000256" key="2">
    <source>
        <dbReference type="ARBA" id="ARBA00023194"/>
    </source>
</evidence>
<protein>
    <recommendedName>
        <fullName evidence="3">TauD/TfdA-like domain-containing protein</fullName>
    </recommendedName>
</protein>
<dbReference type="GO" id="GO:0017000">
    <property type="term" value="P:antibiotic biosynthetic process"/>
    <property type="evidence" value="ECO:0007669"/>
    <property type="project" value="UniProtKB-KW"/>
</dbReference>
<dbReference type="SUPFAM" id="SSF51197">
    <property type="entry name" value="Clavaminate synthase-like"/>
    <property type="match status" value="1"/>
</dbReference>
<proteinExistence type="predicted"/>
<accession>A0AAD5JXC5</accession>
<gene>
    <name evidence="4" type="ORF">BDA99DRAFT_552133</name>
</gene>
<dbReference type="Gene3D" id="3.60.130.10">
    <property type="entry name" value="Clavaminate synthase-like"/>
    <property type="match status" value="1"/>
</dbReference>
<reference evidence="4" key="2">
    <citation type="submission" date="2023-02" db="EMBL/GenBank/DDBJ databases">
        <authorList>
            <consortium name="DOE Joint Genome Institute"/>
            <person name="Mondo S.J."/>
            <person name="Chang Y."/>
            <person name="Wang Y."/>
            <person name="Ahrendt S."/>
            <person name="Andreopoulos W."/>
            <person name="Barry K."/>
            <person name="Beard J."/>
            <person name="Benny G.L."/>
            <person name="Blankenship S."/>
            <person name="Bonito G."/>
            <person name="Cuomo C."/>
            <person name="Desiro A."/>
            <person name="Gervers K.A."/>
            <person name="Hundley H."/>
            <person name="Kuo A."/>
            <person name="LaButti K."/>
            <person name="Lang B.F."/>
            <person name="Lipzen A."/>
            <person name="O'Donnell K."/>
            <person name="Pangilinan J."/>
            <person name="Reynolds N."/>
            <person name="Sandor L."/>
            <person name="Smith M.W."/>
            <person name="Tsang A."/>
            <person name="Grigoriev I.V."/>
            <person name="Stajich J.E."/>
            <person name="Spatafora J.W."/>
        </authorList>
    </citation>
    <scope>NUCLEOTIDE SEQUENCE</scope>
    <source>
        <strain evidence="4">RSA 2281</strain>
    </source>
</reference>
<keyword evidence="1" id="KW-0560">Oxidoreductase</keyword>
<reference evidence="4" key="1">
    <citation type="journal article" date="2022" name="IScience">
        <title>Evolution of zygomycete secretomes and the origins of terrestrial fungal ecologies.</title>
        <authorList>
            <person name="Chang Y."/>
            <person name="Wang Y."/>
            <person name="Mondo S."/>
            <person name="Ahrendt S."/>
            <person name="Andreopoulos W."/>
            <person name="Barry K."/>
            <person name="Beard J."/>
            <person name="Benny G.L."/>
            <person name="Blankenship S."/>
            <person name="Bonito G."/>
            <person name="Cuomo C."/>
            <person name="Desiro A."/>
            <person name="Gervers K.A."/>
            <person name="Hundley H."/>
            <person name="Kuo A."/>
            <person name="LaButti K."/>
            <person name="Lang B.F."/>
            <person name="Lipzen A."/>
            <person name="O'Donnell K."/>
            <person name="Pangilinan J."/>
            <person name="Reynolds N."/>
            <person name="Sandor L."/>
            <person name="Smith M.E."/>
            <person name="Tsang A."/>
            <person name="Grigoriev I.V."/>
            <person name="Stajich J.E."/>
            <person name="Spatafora J.W."/>
        </authorList>
    </citation>
    <scope>NUCLEOTIDE SEQUENCE</scope>
    <source>
        <strain evidence="4">RSA 2281</strain>
    </source>
</reference>
<sequence length="376" mass="43045">MSAATAQQTTPSTDKPKATWRGFSLDKTNFIKAEFPDKIEGPSVWDGKELEKTPEKWIYYLTPEDIADIEAGLKHFLSLNLSLTEITKENFPLTTFEKVIKDQVQGLFHGYGFSLIRGLDILKYERKEQAAIFLGIGAYMGKTKPQNGKGHILGHVKDLSLGSATKSLYDAEEPTTRIYTTRKAQPFHVDGTDVVGLLALNTGYEGGLSSVISSHTLYNRLQELRPDIVELIKEPWLWDRKGEHAPEEPPYIAAAPVTYYKDRLYTFWGPHFFETMTRFPEVTIGEERFEAMRFIEDLCQREALNMQLEVGDIQFVQNYQIMHARTAYTDKPEAARHLLRLWLTVDREEVGWDIPFNKADYDYGYSAKRTVPLEAE</sequence>
<comment type="caution">
    <text evidence="4">The sequence shown here is derived from an EMBL/GenBank/DDBJ whole genome shotgun (WGS) entry which is preliminary data.</text>
</comment>
<dbReference type="AlphaFoldDB" id="A0AAD5JXC5"/>
<dbReference type="Proteomes" id="UP001209540">
    <property type="component" value="Unassembled WGS sequence"/>
</dbReference>
<keyword evidence="5" id="KW-1185">Reference proteome</keyword>
<dbReference type="Pfam" id="PF02668">
    <property type="entry name" value="TauD"/>
    <property type="match status" value="1"/>
</dbReference>
<evidence type="ECO:0000313" key="5">
    <source>
        <dbReference type="Proteomes" id="UP001209540"/>
    </source>
</evidence>
<dbReference type="PANTHER" id="PTHR10696:SF56">
    <property type="entry name" value="TAUD_TFDA-LIKE DOMAIN-CONTAINING PROTEIN"/>
    <property type="match status" value="1"/>
</dbReference>
<dbReference type="InterPro" id="IPR003819">
    <property type="entry name" value="TauD/TfdA-like"/>
</dbReference>
<dbReference type="PANTHER" id="PTHR10696">
    <property type="entry name" value="GAMMA-BUTYROBETAINE HYDROXYLASE-RELATED"/>
    <property type="match status" value="1"/>
</dbReference>
<dbReference type="GO" id="GO:0016491">
    <property type="term" value="F:oxidoreductase activity"/>
    <property type="evidence" value="ECO:0007669"/>
    <property type="project" value="UniProtKB-KW"/>
</dbReference>
<organism evidence="4 5">
    <name type="scientific">Phascolomyces articulosus</name>
    <dbReference type="NCBI Taxonomy" id="60185"/>
    <lineage>
        <taxon>Eukaryota</taxon>
        <taxon>Fungi</taxon>
        <taxon>Fungi incertae sedis</taxon>
        <taxon>Mucoromycota</taxon>
        <taxon>Mucoromycotina</taxon>
        <taxon>Mucoromycetes</taxon>
        <taxon>Mucorales</taxon>
        <taxon>Lichtheimiaceae</taxon>
        <taxon>Phascolomyces</taxon>
    </lineage>
</organism>
<keyword evidence="2" id="KW-0045">Antibiotic biosynthesis</keyword>
<dbReference type="InterPro" id="IPR042098">
    <property type="entry name" value="TauD-like_sf"/>
</dbReference>
<name>A0AAD5JXC5_9FUNG</name>
<dbReference type="EMBL" id="JAIXMP010000018">
    <property type="protein sequence ID" value="KAI9258940.1"/>
    <property type="molecule type" value="Genomic_DNA"/>
</dbReference>
<evidence type="ECO:0000313" key="4">
    <source>
        <dbReference type="EMBL" id="KAI9258940.1"/>
    </source>
</evidence>
<dbReference type="InterPro" id="IPR050411">
    <property type="entry name" value="AlphaKG_dependent_hydroxylases"/>
</dbReference>